<dbReference type="SUPFAM" id="SSF52821">
    <property type="entry name" value="Rhodanese/Cell cycle control phosphatase"/>
    <property type="match status" value="1"/>
</dbReference>
<feature type="domain" description="Rhodanese" evidence="1">
    <location>
        <begin position="103"/>
        <end position="205"/>
    </location>
</feature>
<dbReference type="PANTHER" id="PTHR44086">
    <property type="entry name" value="THIOSULFATE SULFURTRANSFERASE RDL2, MITOCHONDRIAL-RELATED"/>
    <property type="match status" value="1"/>
</dbReference>
<evidence type="ECO:0000313" key="2">
    <source>
        <dbReference type="EMBL" id="KAK6537462.1"/>
    </source>
</evidence>
<keyword evidence="3" id="KW-1185">Reference proteome</keyword>
<dbReference type="GO" id="GO:0004792">
    <property type="term" value="F:thiosulfate-cyanide sulfurtransferase activity"/>
    <property type="evidence" value="ECO:0007669"/>
    <property type="project" value="TreeGrafter"/>
</dbReference>
<name>A0AAV9X713_9PEZI</name>
<dbReference type="EMBL" id="JAVHJO010000009">
    <property type="protein sequence ID" value="KAK6537462.1"/>
    <property type="molecule type" value="Genomic_DNA"/>
</dbReference>
<dbReference type="SMART" id="SM00450">
    <property type="entry name" value="RHOD"/>
    <property type="match status" value="1"/>
</dbReference>
<organism evidence="2 3">
    <name type="scientific">Orbilia ellipsospora</name>
    <dbReference type="NCBI Taxonomy" id="2528407"/>
    <lineage>
        <taxon>Eukaryota</taxon>
        <taxon>Fungi</taxon>
        <taxon>Dikarya</taxon>
        <taxon>Ascomycota</taxon>
        <taxon>Pezizomycotina</taxon>
        <taxon>Orbiliomycetes</taxon>
        <taxon>Orbiliales</taxon>
        <taxon>Orbiliaceae</taxon>
        <taxon>Orbilia</taxon>
    </lineage>
</organism>
<dbReference type="Pfam" id="PF00581">
    <property type="entry name" value="Rhodanese"/>
    <property type="match status" value="1"/>
</dbReference>
<dbReference type="AlphaFoldDB" id="A0AAV9X713"/>
<dbReference type="Proteomes" id="UP001365542">
    <property type="component" value="Unassembled WGS sequence"/>
</dbReference>
<gene>
    <name evidence="2" type="ORF">TWF694_011647</name>
</gene>
<dbReference type="PROSITE" id="PS50206">
    <property type="entry name" value="RHODANESE_3"/>
    <property type="match status" value="1"/>
</dbReference>
<dbReference type="InterPro" id="IPR036873">
    <property type="entry name" value="Rhodanese-like_dom_sf"/>
</dbReference>
<dbReference type="GO" id="GO:0005739">
    <property type="term" value="C:mitochondrion"/>
    <property type="evidence" value="ECO:0007669"/>
    <property type="project" value="TreeGrafter"/>
</dbReference>
<dbReference type="InterPro" id="IPR001763">
    <property type="entry name" value="Rhodanese-like_dom"/>
</dbReference>
<dbReference type="PANTHER" id="PTHR44086:SF10">
    <property type="entry name" value="THIOSULFATE SULFURTRANSFERASE_RHODANESE-LIKE DOMAIN-CONTAINING PROTEIN 3"/>
    <property type="match status" value="1"/>
</dbReference>
<dbReference type="CDD" id="cd01519">
    <property type="entry name" value="RHOD_HSP67B2"/>
    <property type="match status" value="1"/>
</dbReference>
<evidence type="ECO:0000313" key="3">
    <source>
        <dbReference type="Proteomes" id="UP001365542"/>
    </source>
</evidence>
<accession>A0AAV9X713</accession>
<comment type="caution">
    <text evidence="2">The sequence shown here is derived from an EMBL/GenBank/DDBJ whole genome shotgun (WGS) entry which is preliminary data.</text>
</comment>
<evidence type="ECO:0000259" key="1">
    <source>
        <dbReference type="PROSITE" id="PS50206"/>
    </source>
</evidence>
<sequence>MLPIRFSIPRSLAAVSRPSQSIAGRACTSFATRRLSSQASAAAVRRIGSTVPITAARNFPRIGVRSISTTHSFRLKEESPAPPPEDDLRIYSFEDVYKLANNPEPTRLLVDVREPHELKKTGELPNSVNIPLETSPDAWFLPEEAFQDKFGFEKPSLDTELVFSCKSGVRSSSAARIAKMAGYRNTASYKGSWLDWAKNTGAPTY</sequence>
<reference evidence="2 3" key="1">
    <citation type="submission" date="2019-10" db="EMBL/GenBank/DDBJ databases">
        <authorList>
            <person name="Palmer J.M."/>
        </authorList>
    </citation>
    <scope>NUCLEOTIDE SEQUENCE [LARGE SCALE GENOMIC DNA]</scope>
    <source>
        <strain evidence="2 3">TWF694</strain>
    </source>
</reference>
<dbReference type="Gene3D" id="3.40.250.10">
    <property type="entry name" value="Rhodanese-like domain"/>
    <property type="match status" value="1"/>
</dbReference>
<proteinExistence type="predicted"/>
<protein>
    <recommendedName>
        <fullName evidence="1">Rhodanese domain-containing protein</fullName>
    </recommendedName>
</protein>